<accession>D5V1E3</accession>
<proteinExistence type="predicted"/>
<dbReference type="CAZy" id="GH23">
    <property type="family name" value="Glycoside Hydrolase Family 23"/>
</dbReference>
<dbReference type="EMBL" id="CP001999">
    <property type="protein sequence ID" value="ADG93377.1"/>
    <property type="molecule type" value="Genomic_DNA"/>
</dbReference>
<organism evidence="2 3">
    <name type="scientific">Arcobacter nitrofigilis (strain ATCC 33309 / DSM 7299 / CCUG 15893 / LMG 7604 / NCTC 12251 / CI)</name>
    <name type="common">Campylobacter nitrofigilis</name>
    <dbReference type="NCBI Taxonomy" id="572480"/>
    <lineage>
        <taxon>Bacteria</taxon>
        <taxon>Pseudomonadati</taxon>
        <taxon>Campylobacterota</taxon>
        <taxon>Epsilonproteobacteria</taxon>
        <taxon>Campylobacterales</taxon>
        <taxon>Arcobacteraceae</taxon>
        <taxon>Arcobacter</taxon>
    </lineage>
</organism>
<feature type="domain" description="Transglycosylase SLT" evidence="1">
    <location>
        <begin position="313"/>
        <end position="389"/>
    </location>
</feature>
<reference evidence="2 3" key="1">
    <citation type="journal article" date="2010" name="Stand. Genomic Sci.">
        <title>Complete genome sequence of Arcobacter nitrofigilis type strain (CI).</title>
        <authorList>
            <person name="Pati A."/>
            <person name="Gronow S."/>
            <person name="Lapidus A."/>
            <person name="Copeland A."/>
            <person name="Glavina Del Rio T."/>
            <person name="Nolan M."/>
            <person name="Lucas S."/>
            <person name="Tice H."/>
            <person name="Cheng J.F."/>
            <person name="Han C."/>
            <person name="Chertkov O."/>
            <person name="Bruce D."/>
            <person name="Tapia R."/>
            <person name="Goodwin L."/>
            <person name="Pitluck S."/>
            <person name="Liolios K."/>
            <person name="Ivanova N."/>
            <person name="Mavromatis K."/>
            <person name="Chen A."/>
            <person name="Palaniappan K."/>
            <person name="Land M."/>
            <person name="Hauser L."/>
            <person name="Chang Y.J."/>
            <person name="Jeffries C.D."/>
            <person name="Detter J.C."/>
            <person name="Rohde M."/>
            <person name="Goker M."/>
            <person name="Bristow J."/>
            <person name="Eisen J.A."/>
            <person name="Markowitz V."/>
            <person name="Hugenholtz P."/>
            <person name="Klenk H.P."/>
            <person name="Kyrpides N.C."/>
        </authorList>
    </citation>
    <scope>NUCLEOTIDE SEQUENCE [LARGE SCALE GENOMIC DNA]</scope>
    <source>
        <strain evidence="3">ATCC 33309 / DSM 7299 / CCUG 15893 / LMG 7604 / NCTC 12251 / CI</strain>
    </source>
</reference>
<name>D5V1E3_ARCNC</name>
<dbReference type="KEGG" id="ant:Arnit_1723"/>
<evidence type="ECO:0000313" key="2">
    <source>
        <dbReference type="EMBL" id="ADG93377.1"/>
    </source>
</evidence>
<keyword evidence="3" id="KW-1185">Reference proteome</keyword>
<dbReference type="InterPro" id="IPR008258">
    <property type="entry name" value="Transglycosylase_SLT_dom_1"/>
</dbReference>
<protein>
    <recommendedName>
        <fullName evidence="1">Transglycosylase SLT domain-containing protein</fullName>
    </recommendedName>
</protein>
<dbReference type="RefSeq" id="WP_013135522.1">
    <property type="nucleotide sequence ID" value="NC_014166.1"/>
</dbReference>
<dbReference type="OrthoDB" id="5525175at2"/>
<dbReference type="STRING" id="572480.Arnit_1723"/>
<dbReference type="SUPFAM" id="SSF53955">
    <property type="entry name" value="Lysozyme-like"/>
    <property type="match status" value="1"/>
</dbReference>
<evidence type="ECO:0000313" key="3">
    <source>
        <dbReference type="Proteomes" id="UP000000939"/>
    </source>
</evidence>
<dbReference type="InterPro" id="IPR023346">
    <property type="entry name" value="Lysozyme-like_dom_sf"/>
</dbReference>
<evidence type="ECO:0000259" key="1">
    <source>
        <dbReference type="Pfam" id="PF01464"/>
    </source>
</evidence>
<dbReference type="Gene3D" id="1.10.530.10">
    <property type="match status" value="1"/>
</dbReference>
<dbReference type="AlphaFoldDB" id="D5V1E3"/>
<dbReference type="eggNOG" id="COG0741">
    <property type="taxonomic scope" value="Bacteria"/>
</dbReference>
<gene>
    <name evidence="2" type="ordered locus">Arnit_1723</name>
</gene>
<dbReference type="HOGENOM" id="CLU_036276_0_0_7"/>
<dbReference type="Pfam" id="PF01464">
    <property type="entry name" value="SLT"/>
    <property type="match status" value="1"/>
</dbReference>
<dbReference type="Proteomes" id="UP000000939">
    <property type="component" value="Chromosome"/>
</dbReference>
<sequence length="463" mass="54202" precursor="true">MRFKSVLCFLLINSYVYSSENILKSDFDNYVKLSNSEKSYENTINILEHISNVNKIIFDEYAKKIDFDETLAVSQCLNATAKELVDSYSDCIAVGLTLKKALKLNALELNSIIQKIEGTYPLLAKELKIINSPIPFTKVVSSSKDIIYDVYLNTSDNFLYDKLNYKLPFNTIEKIKDDKKFEKFLSIVISNPKLNFLQSTFLEFNDTNYNYEVSFLLGLNRVLNKKYDLKTNIYFENALLKAISQKDKDKANFWLYLLNKDDKSLNALKESNDLNIYTLYIKQQLKEKIIFGADFKVLDYDFLKKYSNYKNILINSFAKTLSSFNENKVSPEFNLGLMQVSLKKAEKLMLLYNLTTKKEELLDPKINIDYFTYILDDLKIDYFHPLICFYGYINNRKYVNDKLKFGLFHANKLYEPYLSLELMDNEKAKDFIVNYIVYTKIIDKKKLSLEDFFKNLSLPSVSQ</sequence>